<accession>A0A4Z2F316</accession>
<sequence length="75" mass="8221">MDSTKAFKSTCSHFLVLCTITVGIDALHRAVVLDLKSIGCPFVRVPVQQGQNQSSQPAHWSRSVGTEESSSWKTM</sequence>
<dbReference type="EMBL" id="SRLO01001750">
    <property type="protein sequence ID" value="TNN35549.1"/>
    <property type="molecule type" value="Genomic_DNA"/>
</dbReference>
<feature type="chain" id="PRO_5021446980" evidence="2">
    <location>
        <begin position="27"/>
        <end position="75"/>
    </location>
</feature>
<reference evidence="3 4" key="1">
    <citation type="submission" date="2019-03" db="EMBL/GenBank/DDBJ databases">
        <title>First draft genome of Liparis tanakae, snailfish: a comprehensive survey of snailfish specific genes.</title>
        <authorList>
            <person name="Kim W."/>
            <person name="Song I."/>
            <person name="Jeong J.-H."/>
            <person name="Kim D."/>
            <person name="Kim S."/>
            <person name="Ryu S."/>
            <person name="Song J.Y."/>
            <person name="Lee S.K."/>
        </authorList>
    </citation>
    <scope>NUCLEOTIDE SEQUENCE [LARGE SCALE GENOMIC DNA]</scope>
    <source>
        <tissue evidence="3">Muscle</tissue>
    </source>
</reference>
<keyword evidence="2" id="KW-0732">Signal</keyword>
<feature type="signal peptide" evidence="2">
    <location>
        <begin position="1"/>
        <end position="26"/>
    </location>
</feature>
<evidence type="ECO:0000313" key="4">
    <source>
        <dbReference type="Proteomes" id="UP000314294"/>
    </source>
</evidence>
<evidence type="ECO:0000313" key="3">
    <source>
        <dbReference type="EMBL" id="TNN35549.1"/>
    </source>
</evidence>
<protein>
    <submittedName>
        <fullName evidence="3">Uncharacterized protein</fullName>
    </submittedName>
</protein>
<evidence type="ECO:0000256" key="2">
    <source>
        <dbReference type="SAM" id="SignalP"/>
    </source>
</evidence>
<keyword evidence="4" id="KW-1185">Reference proteome</keyword>
<feature type="region of interest" description="Disordered" evidence="1">
    <location>
        <begin position="48"/>
        <end position="75"/>
    </location>
</feature>
<proteinExistence type="predicted"/>
<gene>
    <name evidence="3" type="ORF">EYF80_054287</name>
</gene>
<name>A0A4Z2F316_9TELE</name>
<organism evidence="3 4">
    <name type="scientific">Liparis tanakae</name>
    <name type="common">Tanaka's snailfish</name>
    <dbReference type="NCBI Taxonomy" id="230148"/>
    <lineage>
        <taxon>Eukaryota</taxon>
        <taxon>Metazoa</taxon>
        <taxon>Chordata</taxon>
        <taxon>Craniata</taxon>
        <taxon>Vertebrata</taxon>
        <taxon>Euteleostomi</taxon>
        <taxon>Actinopterygii</taxon>
        <taxon>Neopterygii</taxon>
        <taxon>Teleostei</taxon>
        <taxon>Neoteleostei</taxon>
        <taxon>Acanthomorphata</taxon>
        <taxon>Eupercaria</taxon>
        <taxon>Perciformes</taxon>
        <taxon>Cottioidei</taxon>
        <taxon>Cottales</taxon>
        <taxon>Liparidae</taxon>
        <taxon>Liparis</taxon>
    </lineage>
</organism>
<evidence type="ECO:0000256" key="1">
    <source>
        <dbReference type="SAM" id="MobiDB-lite"/>
    </source>
</evidence>
<dbReference type="Proteomes" id="UP000314294">
    <property type="component" value="Unassembled WGS sequence"/>
</dbReference>
<comment type="caution">
    <text evidence="3">The sequence shown here is derived from an EMBL/GenBank/DDBJ whole genome shotgun (WGS) entry which is preliminary data.</text>
</comment>
<dbReference type="AlphaFoldDB" id="A0A4Z2F316"/>